<dbReference type="Proteomes" id="UP001609175">
    <property type="component" value="Unassembled WGS sequence"/>
</dbReference>
<reference evidence="2 3" key="1">
    <citation type="submission" date="2024-10" db="EMBL/GenBank/DDBJ databases">
        <authorList>
            <person name="Riesco R."/>
        </authorList>
    </citation>
    <scope>NUCLEOTIDE SEQUENCE [LARGE SCALE GENOMIC DNA]</scope>
    <source>
        <strain evidence="2 3">NCIMB 15449</strain>
    </source>
</reference>
<dbReference type="Pfam" id="PF10825">
    <property type="entry name" value="DUF2752"/>
    <property type="match status" value="1"/>
</dbReference>
<evidence type="ECO:0000256" key="1">
    <source>
        <dbReference type="SAM" id="Phobius"/>
    </source>
</evidence>
<evidence type="ECO:0000313" key="2">
    <source>
        <dbReference type="EMBL" id="MFH5209426.1"/>
    </source>
</evidence>
<accession>A0ABW7JN39</accession>
<dbReference type="EMBL" id="JBIMSO010000053">
    <property type="protein sequence ID" value="MFH5209426.1"/>
    <property type="molecule type" value="Genomic_DNA"/>
</dbReference>
<dbReference type="RefSeq" id="WP_395115170.1">
    <property type="nucleotide sequence ID" value="NZ_JBIMSO010000053.1"/>
</dbReference>
<feature type="transmembrane region" description="Helical" evidence="1">
    <location>
        <begin position="79"/>
        <end position="100"/>
    </location>
</feature>
<organism evidence="2 3">
    <name type="scientific">Antrihabitans spumae</name>
    <dbReference type="NCBI Taxonomy" id="3373370"/>
    <lineage>
        <taxon>Bacteria</taxon>
        <taxon>Bacillati</taxon>
        <taxon>Actinomycetota</taxon>
        <taxon>Actinomycetes</taxon>
        <taxon>Mycobacteriales</taxon>
        <taxon>Nocardiaceae</taxon>
        <taxon>Antrihabitans</taxon>
    </lineage>
</organism>
<dbReference type="InterPro" id="IPR021215">
    <property type="entry name" value="DUF2752"/>
</dbReference>
<gene>
    <name evidence="2" type="ORF">ACHIPZ_14650</name>
</gene>
<feature type="transmembrane region" description="Helical" evidence="1">
    <location>
        <begin position="112"/>
        <end position="132"/>
    </location>
</feature>
<keyword evidence="1" id="KW-0812">Transmembrane</keyword>
<name>A0ABW7JN39_9NOCA</name>
<comment type="caution">
    <text evidence="2">The sequence shown here is derived from an EMBL/GenBank/DDBJ whole genome shotgun (WGS) entry which is preliminary data.</text>
</comment>
<protein>
    <submittedName>
        <fullName evidence="2">DUF2752 domain-containing protein</fullName>
    </submittedName>
</protein>
<keyword evidence="1" id="KW-1133">Transmembrane helix</keyword>
<evidence type="ECO:0000313" key="3">
    <source>
        <dbReference type="Proteomes" id="UP001609175"/>
    </source>
</evidence>
<proteinExistence type="predicted"/>
<sequence length="144" mass="15470">MKTPAISVGKPARSRALLTPAIVAGVGVGAIALLHFRDPHVQNSYGICPFHYLTGLWCPGCGGMRAVNDLTNGDLLGSLSSNVIALPLLAVLVGAWVLWVRRRLRGDSGRMIVLHKPATIAVIVFLIVFTVFRNTPWGHWLAPA</sequence>
<keyword evidence="1" id="KW-0472">Membrane</keyword>
<feature type="transmembrane region" description="Helical" evidence="1">
    <location>
        <begin position="16"/>
        <end position="36"/>
    </location>
</feature>